<proteinExistence type="predicted"/>
<dbReference type="AlphaFoldDB" id="A0A0R2X6I5"/>
<accession>A0A0R2X6I5</accession>
<reference evidence="2 3" key="1">
    <citation type="submission" date="2015-10" db="EMBL/GenBank/DDBJ databases">
        <title>Metagenome-Assembled Genomes uncover a global brackish microbiome.</title>
        <authorList>
            <person name="Hugerth L.W."/>
            <person name="Larsson J."/>
            <person name="Alneberg J."/>
            <person name="Lindh M.V."/>
            <person name="Legrand C."/>
            <person name="Pinhassi J."/>
            <person name="Andersson A.F."/>
        </authorList>
    </citation>
    <scope>NUCLEOTIDE SEQUENCE [LARGE SCALE GENOMIC DNA]</scope>
    <source>
        <strain evidence="2">BACL9 MAG-120820-bin42</strain>
    </source>
</reference>
<dbReference type="EMBL" id="LIDM01000263">
    <property type="protein sequence ID" value="KRP31721.1"/>
    <property type="molecule type" value="Genomic_DNA"/>
</dbReference>
<evidence type="ECO:0000256" key="1">
    <source>
        <dbReference type="SAM" id="MobiDB-lite"/>
    </source>
</evidence>
<evidence type="ECO:0000313" key="3">
    <source>
        <dbReference type="Proteomes" id="UP000051557"/>
    </source>
</evidence>
<protein>
    <submittedName>
        <fullName evidence="2">Uncharacterized protein</fullName>
    </submittedName>
</protein>
<feature type="region of interest" description="Disordered" evidence="1">
    <location>
        <begin position="21"/>
        <end position="53"/>
    </location>
</feature>
<dbReference type="Proteomes" id="UP000051557">
    <property type="component" value="Unassembled WGS sequence"/>
</dbReference>
<name>A0A0R2X6I5_9BACT</name>
<sequence length="199" mass="22756">MRKLLILGVFGLWLSHLQGEDAPDVPDFRPAKVEPTTQGAEAPSPTAQKVPDGMKEDYPVEKDENISLNKIYTYLNDADPKRNPPPPPDNQMMVYEPKYWDHGAILAKDRAARQGNIFVINWQNDGGPADFTVRLDYRQAMSRERVMTKTQDYKNFDGYEKTVLKVTGDDYLRGGKVHSWRISIVRDGKIVAEKKSFIW</sequence>
<evidence type="ECO:0000313" key="2">
    <source>
        <dbReference type="EMBL" id="KRP31721.1"/>
    </source>
</evidence>
<organism evidence="2 3">
    <name type="scientific">Verrucomicrobia subdivision 6 bacterium BACL9 MAG-120820-bin42</name>
    <dbReference type="NCBI Taxonomy" id="1655634"/>
    <lineage>
        <taxon>Bacteria</taxon>
        <taxon>Pseudomonadati</taxon>
        <taxon>Verrucomicrobiota</taxon>
        <taxon>Verrucomicrobiia</taxon>
        <taxon>Verrucomicrobiales</taxon>
        <taxon>Verrucomicrobia subdivision 6</taxon>
    </lineage>
</organism>
<comment type="caution">
    <text evidence="2">The sequence shown here is derived from an EMBL/GenBank/DDBJ whole genome shotgun (WGS) entry which is preliminary data.</text>
</comment>
<gene>
    <name evidence="2" type="ORF">ABS32_06280</name>
</gene>